<reference evidence="1 2" key="1">
    <citation type="submission" date="2015-08" db="EMBL/GenBank/DDBJ databases">
        <title>Next Generation Sequencing and Analysis of the Genome of Puccinia sorghi L Schw, the Causal Agent of Maize Common Rust.</title>
        <authorList>
            <person name="Rochi L."/>
            <person name="Burguener G."/>
            <person name="Darino M."/>
            <person name="Turjanski A."/>
            <person name="Kreff E."/>
            <person name="Dieguez M.J."/>
            <person name="Sacco F."/>
        </authorList>
    </citation>
    <scope>NUCLEOTIDE SEQUENCE [LARGE SCALE GENOMIC DNA]</scope>
    <source>
        <strain evidence="1 2">RO10H11247</strain>
    </source>
</reference>
<proteinExistence type="predicted"/>
<dbReference type="PANTHER" id="PTHR11439">
    <property type="entry name" value="GAG-POL-RELATED RETROTRANSPOSON"/>
    <property type="match status" value="1"/>
</dbReference>
<dbReference type="EMBL" id="LAVV01006621">
    <property type="protein sequence ID" value="KNZ59067.1"/>
    <property type="molecule type" value="Genomic_DNA"/>
</dbReference>
<accession>A0A0L6VET3</accession>
<keyword evidence="2" id="KW-1185">Reference proteome</keyword>
<comment type="caution">
    <text evidence="1">The sequence shown here is derived from an EMBL/GenBank/DDBJ whole genome shotgun (WGS) entry which is preliminary data.</text>
</comment>
<sequence length="231" mass="26580">MKFERIGHEILLSQPKHIEHGLKELGLMHCKPSQTPLTPNVKLLEASDEDYALVKKENVNYRSAIGLMNYIAGYTRPDISFAVSNLAQFSVKPGMQHWHKVRKVWQYLKHTQDLKLTLEIKTHSQLLDIYSDASWGDDPKHRTSQSGYICYLFGSPLIPFMKELGLRLFSQTYGIFKLTQQIIILTMKISKSGLNDKLKKFGSNLKTRHIDLKTKGMRQEVKAKNIKIVLI</sequence>
<gene>
    <name evidence="1" type="ORF">VP01_1805g3</name>
</gene>
<dbReference type="Proteomes" id="UP000037035">
    <property type="component" value="Unassembled WGS sequence"/>
</dbReference>
<dbReference type="OrthoDB" id="5022336at2759"/>
<evidence type="ECO:0000313" key="2">
    <source>
        <dbReference type="Proteomes" id="UP000037035"/>
    </source>
</evidence>
<evidence type="ECO:0000313" key="1">
    <source>
        <dbReference type="EMBL" id="KNZ59067.1"/>
    </source>
</evidence>
<dbReference type="PANTHER" id="PTHR11439:SF463">
    <property type="entry name" value="REVERSE TRANSCRIPTASE TY1_COPIA-TYPE DOMAIN-CONTAINING PROTEIN"/>
    <property type="match status" value="1"/>
</dbReference>
<dbReference type="VEuPathDB" id="FungiDB:VP01_1805g3"/>
<dbReference type="AlphaFoldDB" id="A0A0L6VET3"/>
<organism evidence="1 2">
    <name type="scientific">Puccinia sorghi</name>
    <dbReference type="NCBI Taxonomy" id="27349"/>
    <lineage>
        <taxon>Eukaryota</taxon>
        <taxon>Fungi</taxon>
        <taxon>Dikarya</taxon>
        <taxon>Basidiomycota</taxon>
        <taxon>Pucciniomycotina</taxon>
        <taxon>Pucciniomycetes</taxon>
        <taxon>Pucciniales</taxon>
        <taxon>Pucciniaceae</taxon>
        <taxon>Puccinia</taxon>
    </lineage>
</organism>
<evidence type="ECO:0008006" key="3">
    <source>
        <dbReference type="Google" id="ProtNLM"/>
    </source>
</evidence>
<protein>
    <recommendedName>
        <fullName evidence="3">Reverse transcriptase Ty1/copia-type domain-containing protein</fullName>
    </recommendedName>
</protein>
<name>A0A0L6VET3_9BASI</name>